<accession>A0ABM9ABE0</accession>
<protein>
    <recommendedName>
        <fullName evidence="6">TonB C-terminal domain-containing protein</fullName>
    </recommendedName>
</protein>
<evidence type="ECO:0000256" key="5">
    <source>
        <dbReference type="SAM" id="SignalP"/>
    </source>
</evidence>
<evidence type="ECO:0000256" key="1">
    <source>
        <dbReference type="ARBA" id="ARBA00004167"/>
    </source>
</evidence>
<dbReference type="NCBIfam" id="TIGR01352">
    <property type="entry name" value="tonB_Cterm"/>
    <property type="match status" value="1"/>
</dbReference>
<dbReference type="Pfam" id="PF16036">
    <property type="entry name" value="Chalcone_3"/>
    <property type="match status" value="1"/>
</dbReference>
<dbReference type="InterPro" id="IPR036298">
    <property type="entry name" value="Chalcone_isomerase_sf"/>
</dbReference>
<dbReference type="Proteomes" id="UP000838100">
    <property type="component" value="Unassembled WGS sequence"/>
</dbReference>
<sequence length="387" mass="42429">MKKIAVVIVALFCHLANAQGSSLTEGMVLNGVSEFSELNRSYFVGALYLEEAANTSEAVQALSNTRRVMALRVTAKRWSPRKFSMQWTQLIVANNDEDLLARYSEEFIAFNNIARYTLRQGDQLIFDQQPNGHIVIYINGVEAASYNRIGSFDMLLNTWIGKRPPSTDFKQQILGQDDYAEALALYEQTPVQSERQDIVLQWADEGEKAAVASGSAVALAGLESSGSVASAPVAVAAPDAQKVKAEEVVEPTEVAEKPPAPVIAVAAPVIDEFDLDDDFDIDPEIIKQQHEMMLKLYSSSIVKQTLRKVQYPSRAIKRNLEGLVVVEIKLDRAGQKISVERVESAKYGILNKAAMSAVESVDAFPAAPVAIKGEIISVKVPIRFALN</sequence>
<dbReference type="InterPro" id="IPR006260">
    <property type="entry name" value="TonB/TolA_C"/>
</dbReference>
<keyword evidence="3" id="KW-1133">Transmembrane helix</keyword>
<dbReference type="InterPro" id="IPR016087">
    <property type="entry name" value="Chalcone_isomerase"/>
</dbReference>
<dbReference type="PROSITE" id="PS52015">
    <property type="entry name" value="TONB_CTD"/>
    <property type="match status" value="1"/>
</dbReference>
<evidence type="ECO:0000256" key="2">
    <source>
        <dbReference type="ARBA" id="ARBA00022692"/>
    </source>
</evidence>
<keyword evidence="2" id="KW-0812">Transmembrane</keyword>
<dbReference type="Pfam" id="PF03544">
    <property type="entry name" value="TonB_C"/>
    <property type="match status" value="1"/>
</dbReference>
<dbReference type="EMBL" id="CAKLPX010000001">
    <property type="protein sequence ID" value="CAH0990503.1"/>
    <property type="molecule type" value="Genomic_DNA"/>
</dbReference>
<feature type="domain" description="TonB C-terminal" evidence="6">
    <location>
        <begin position="296"/>
        <end position="387"/>
    </location>
</feature>
<feature type="signal peptide" evidence="5">
    <location>
        <begin position="1"/>
        <end position="18"/>
    </location>
</feature>
<gene>
    <name evidence="7" type="ORF">SIN8267_00595</name>
</gene>
<keyword evidence="4" id="KW-0472">Membrane</keyword>
<dbReference type="InterPro" id="IPR037682">
    <property type="entry name" value="TonB_C"/>
</dbReference>
<evidence type="ECO:0000313" key="7">
    <source>
        <dbReference type="EMBL" id="CAH0990503.1"/>
    </source>
</evidence>
<dbReference type="Gene3D" id="3.30.1150.10">
    <property type="match status" value="1"/>
</dbReference>
<comment type="caution">
    <text evidence="7">The sequence shown here is derived from an EMBL/GenBank/DDBJ whole genome shotgun (WGS) entry which is preliminary data.</text>
</comment>
<comment type="subcellular location">
    <subcellularLocation>
        <location evidence="1">Membrane</location>
        <topology evidence="1">Single-pass membrane protein</topology>
    </subcellularLocation>
</comment>
<keyword evidence="5" id="KW-0732">Signal</keyword>
<reference evidence="7" key="1">
    <citation type="submission" date="2021-12" db="EMBL/GenBank/DDBJ databases">
        <authorList>
            <person name="Rodrigo-Torres L."/>
            <person name="Arahal R. D."/>
            <person name="Lucena T."/>
        </authorList>
    </citation>
    <scope>NUCLEOTIDE SEQUENCE</scope>
    <source>
        <strain evidence="7">CECT 8267</strain>
    </source>
</reference>
<dbReference type="SUPFAM" id="SSF54626">
    <property type="entry name" value="Chalcone isomerase"/>
    <property type="match status" value="1"/>
</dbReference>
<evidence type="ECO:0000256" key="4">
    <source>
        <dbReference type="ARBA" id="ARBA00023136"/>
    </source>
</evidence>
<dbReference type="RefSeq" id="WP_237443186.1">
    <property type="nucleotide sequence ID" value="NZ_CAKLPX010000001.1"/>
</dbReference>
<name>A0ABM9ABE0_9GAMM</name>
<evidence type="ECO:0000313" key="8">
    <source>
        <dbReference type="Proteomes" id="UP000838100"/>
    </source>
</evidence>
<dbReference type="SUPFAM" id="SSF74653">
    <property type="entry name" value="TolA/TonB C-terminal domain"/>
    <property type="match status" value="1"/>
</dbReference>
<evidence type="ECO:0000256" key="3">
    <source>
        <dbReference type="ARBA" id="ARBA00022989"/>
    </source>
</evidence>
<evidence type="ECO:0000259" key="6">
    <source>
        <dbReference type="PROSITE" id="PS52015"/>
    </source>
</evidence>
<feature type="chain" id="PRO_5046298291" description="TonB C-terminal domain-containing protein" evidence="5">
    <location>
        <begin position="19"/>
        <end position="387"/>
    </location>
</feature>
<proteinExistence type="predicted"/>
<keyword evidence="8" id="KW-1185">Reference proteome</keyword>
<organism evidence="7 8">
    <name type="scientific">Sinobacterium norvegicum</name>
    <dbReference type="NCBI Taxonomy" id="1641715"/>
    <lineage>
        <taxon>Bacteria</taxon>
        <taxon>Pseudomonadati</taxon>
        <taxon>Pseudomonadota</taxon>
        <taxon>Gammaproteobacteria</taxon>
        <taxon>Cellvibrionales</taxon>
        <taxon>Spongiibacteraceae</taxon>
        <taxon>Sinobacterium</taxon>
    </lineage>
</organism>